<keyword evidence="1" id="KW-0812">Transmembrane</keyword>
<evidence type="ECO:0000313" key="3">
    <source>
        <dbReference type="Proteomes" id="UP000659388"/>
    </source>
</evidence>
<evidence type="ECO:0000256" key="1">
    <source>
        <dbReference type="SAM" id="Phobius"/>
    </source>
</evidence>
<keyword evidence="3" id="KW-1185">Reference proteome</keyword>
<gene>
    <name evidence="2" type="ORF">JL102_00455</name>
</gene>
<keyword evidence="1" id="KW-0472">Membrane</keyword>
<dbReference type="PANTHER" id="PTHR37804:SF1">
    <property type="entry name" value="CDAA REGULATORY PROTEIN CDAR"/>
    <property type="match status" value="1"/>
</dbReference>
<reference evidence="2" key="1">
    <citation type="submission" date="2021-01" db="EMBL/GenBank/DDBJ databases">
        <title>Fulvivirga kasyanovii gen. nov., sp nov., a novel member of the phylum Bacteroidetes isolated from seawater in a mussel farm.</title>
        <authorList>
            <person name="Zhao L.-H."/>
            <person name="Wang Z.-J."/>
        </authorList>
    </citation>
    <scope>NUCLEOTIDE SEQUENCE</scope>
    <source>
        <strain evidence="2">2943</strain>
    </source>
</reference>
<evidence type="ECO:0000313" key="2">
    <source>
        <dbReference type="EMBL" id="MBL3654583.1"/>
    </source>
</evidence>
<proteinExistence type="predicted"/>
<dbReference type="RefSeq" id="WP_202241501.1">
    <property type="nucleotide sequence ID" value="NZ_JAESIY010000001.1"/>
</dbReference>
<comment type="caution">
    <text evidence="2">The sequence shown here is derived from an EMBL/GenBank/DDBJ whole genome shotgun (WGS) entry which is preliminary data.</text>
</comment>
<dbReference type="PANTHER" id="PTHR37804">
    <property type="entry name" value="CDAA REGULATORY PROTEIN CDAR"/>
    <property type="match status" value="1"/>
</dbReference>
<keyword evidence="1" id="KW-1133">Transmembrane helix</keyword>
<feature type="transmembrane region" description="Helical" evidence="1">
    <location>
        <begin position="21"/>
        <end position="38"/>
    </location>
</feature>
<evidence type="ECO:0008006" key="4">
    <source>
        <dbReference type="Google" id="ProtNLM"/>
    </source>
</evidence>
<dbReference type="AlphaFoldDB" id="A0A937F5P7"/>
<name>A0A937F5P7_9BACT</name>
<accession>A0A937F5P7</accession>
<protein>
    <recommendedName>
        <fullName evidence="4">YbbR-like domain-containing protein</fullName>
    </recommendedName>
</protein>
<organism evidence="2 3">
    <name type="scientific">Fulvivirga sediminis</name>
    <dbReference type="NCBI Taxonomy" id="2803949"/>
    <lineage>
        <taxon>Bacteria</taxon>
        <taxon>Pseudomonadati</taxon>
        <taxon>Bacteroidota</taxon>
        <taxon>Cytophagia</taxon>
        <taxon>Cytophagales</taxon>
        <taxon>Fulvivirgaceae</taxon>
        <taxon>Fulvivirga</taxon>
    </lineage>
</organism>
<sequence length="317" mass="36136">MSRIKEILRTFKPESSNNVRVIVLCVFAATTFWFLNALNENYSTTLKYPVRFIYDQDSYMAVERLPENVQLNVSGLGWNLFRNSLGIKVTPLEIPLETPADYKKIVGTSLPGLISEQLDEFQLNYVLTDTLFVNIERRISRTFHLSVDSTTIALDQDFKIVSPIVFSPDSVLLQGPENILNEMPDTVFVKIPQEDIDENYKEDVSISIPNQSLIHRNPPTLNVRFDVAEFISQKRTVPLTLDSFPEEFIPVIKEVEITYSVAGNREEEVGDDSFSIVLDFKSMDKQDSTILPVLAEFPDFVQNVQLDSTRIGIEKND</sequence>
<dbReference type="InterPro" id="IPR053154">
    <property type="entry name" value="c-di-AMP_regulator"/>
</dbReference>
<dbReference type="Proteomes" id="UP000659388">
    <property type="component" value="Unassembled WGS sequence"/>
</dbReference>
<dbReference type="EMBL" id="JAESIY010000001">
    <property type="protein sequence ID" value="MBL3654583.1"/>
    <property type="molecule type" value="Genomic_DNA"/>
</dbReference>